<comment type="caution">
    <text evidence="1">The sequence shown here is derived from an EMBL/GenBank/DDBJ whole genome shotgun (WGS) entry which is preliminary data.</text>
</comment>
<sequence>MLRTRVFREKIAGLSDLLNWAALIDDGIIIQKDGSFMAGFYYRGNDIDSSTPLERNVLRARVNSVLSRLGSGWMLHIDALRLSSTNYPDASKSHFPDDITQTIDEERRFQYQNEDSHYESIYVLMVTFLPPLRAKSRLSAMMLNDGGSSNNKVKYEGVQVLNQFKTGLVEIEEGLSGVIRLRRLSS</sequence>
<dbReference type="AlphaFoldDB" id="A0A1T2KZN5"/>
<evidence type="ECO:0008006" key="3">
    <source>
        <dbReference type="Google" id="ProtNLM"/>
    </source>
</evidence>
<organism evidence="1 2">
    <name type="scientific">Solemya pervernicosa gill symbiont</name>
    <dbReference type="NCBI Taxonomy" id="642797"/>
    <lineage>
        <taxon>Bacteria</taxon>
        <taxon>Pseudomonadati</taxon>
        <taxon>Pseudomonadota</taxon>
        <taxon>Gammaproteobacteria</taxon>
        <taxon>sulfur-oxidizing symbionts</taxon>
    </lineage>
</organism>
<protein>
    <recommendedName>
        <fullName evidence="3">Conjugal transfer protein TrbE</fullName>
    </recommendedName>
</protein>
<name>A0A1T2KZN5_9GAMM</name>
<feature type="non-terminal residue" evidence="1">
    <location>
        <position position="186"/>
    </location>
</feature>
<proteinExistence type="predicted"/>
<evidence type="ECO:0000313" key="1">
    <source>
        <dbReference type="EMBL" id="OOZ38230.1"/>
    </source>
</evidence>
<evidence type="ECO:0000313" key="2">
    <source>
        <dbReference type="Proteomes" id="UP000191110"/>
    </source>
</evidence>
<gene>
    <name evidence="1" type="ORF">BOW53_16235</name>
</gene>
<reference evidence="1 2" key="1">
    <citation type="submission" date="2016-11" db="EMBL/GenBank/DDBJ databases">
        <title>Mixed transmission modes and dynamic genome evolution in an obligate animal-bacterial symbiosis.</title>
        <authorList>
            <person name="Russell S.L."/>
            <person name="Corbett-Detig R.B."/>
            <person name="Cavanaugh C.M."/>
        </authorList>
    </citation>
    <scope>NUCLEOTIDE SEQUENCE [LARGE SCALE GENOMIC DNA]</scope>
    <source>
        <strain evidence="1">Sveles-Q1</strain>
    </source>
</reference>
<dbReference type="Proteomes" id="UP000191110">
    <property type="component" value="Unassembled WGS sequence"/>
</dbReference>
<keyword evidence="2" id="KW-1185">Reference proteome</keyword>
<accession>A0A1T2KZN5</accession>
<dbReference type="EMBL" id="MPRL01000113">
    <property type="protein sequence ID" value="OOZ38230.1"/>
    <property type="molecule type" value="Genomic_DNA"/>
</dbReference>